<dbReference type="GeneID" id="24890986"/>
<dbReference type="KEGG" id="mjh:JH146_0391"/>
<gene>
    <name evidence="3" type="ORF">JH146_0391</name>
</gene>
<organism evidence="3 4">
    <name type="scientific">Methanocaldococcus bathoardescens</name>
    <dbReference type="NCBI Taxonomy" id="1301915"/>
    <lineage>
        <taxon>Archaea</taxon>
        <taxon>Methanobacteriati</taxon>
        <taxon>Methanobacteriota</taxon>
        <taxon>Methanomada group</taxon>
        <taxon>Methanococci</taxon>
        <taxon>Methanococcales</taxon>
        <taxon>Methanocaldococcaceae</taxon>
        <taxon>Methanocaldococcus</taxon>
    </lineage>
</organism>
<dbReference type="InterPro" id="IPR002491">
    <property type="entry name" value="ABC_transptr_periplasmic_BD"/>
</dbReference>
<protein>
    <recommendedName>
        <fullName evidence="5">Periplasmic binding protein</fullName>
    </recommendedName>
</protein>
<dbReference type="PANTHER" id="PTHR30535">
    <property type="entry name" value="VITAMIN B12-BINDING PROTEIN"/>
    <property type="match status" value="1"/>
</dbReference>
<evidence type="ECO:0000313" key="4">
    <source>
        <dbReference type="Proteomes" id="UP000028781"/>
    </source>
</evidence>
<dbReference type="PROSITE" id="PS50983">
    <property type="entry name" value="FE_B12_PBP"/>
    <property type="match status" value="1"/>
</dbReference>
<dbReference type="Pfam" id="PF01497">
    <property type="entry name" value="Peripla_BP_2"/>
    <property type="match status" value="1"/>
</dbReference>
<evidence type="ECO:0000313" key="3">
    <source>
        <dbReference type="EMBL" id="AIJ05241.1"/>
    </source>
</evidence>
<dbReference type="Proteomes" id="UP000028781">
    <property type="component" value="Chromosome"/>
</dbReference>
<dbReference type="Gene3D" id="1.10.1330.10">
    <property type="entry name" value="Dockerin domain"/>
    <property type="match status" value="1"/>
</dbReference>
<dbReference type="PROSITE" id="PS51766">
    <property type="entry name" value="DOCKERIN"/>
    <property type="match status" value="1"/>
</dbReference>
<dbReference type="PROSITE" id="PS00018">
    <property type="entry name" value="EF_HAND_1"/>
    <property type="match status" value="2"/>
</dbReference>
<dbReference type="OrthoDB" id="24039at2157"/>
<sequence length="450" mass="51442">MPKNINITGYILLTVFLLLMPVYAEGDYNYRLGDVNKDGSIDIADVVYLFKHRDLDIEDGDLNADNSIDIADVVYLFVNYQKMREPIHYAQNIKITYYDEYGNEVNPYNGEKYAYKIVEDATGQRFLLKNESQPIPSWAEGKYDKVINIPLKNVVVMSSTHIALMEPLNDDGSVIGSVKGIMWGGKYTWYFDDIKKGLSDGSIIDVGSSYSPNYELITNISPQVVFVYPGYSGDAIIEKCKELNLTYFADAEYLEDSYLARCEWVKMFAAFYNKEDIASKYFTRIEKRALNVKRLTRNCDRPLVAWGKNYPTWGGTWVPRAQSYVAKGIVDDCKGDYIFKDIPGTGSECISYETFAERAKDADVWVVPSSTAWLSNFKEDHPGYENFKAVQNGRLFCLSDDYWQLGLMNTDEVLMDLATILHPDVFKGRTTHYFLKYNPNDNTAMPYTAE</sequence>
<feature type="domain" description="Fe/B12 periplasmic-binding" evidence="1">
    <location>
        <begin position="153"/>
        <end position="425"/>
    </location>
</feature>
<dbReference type="SUPFAM" id="SSF53807">
    <property type="entry name" value="Helical backbone' metal receptor"/>
    <property type="match status" value="1"/>
</dbReference>
<feature type="domain" description="Dockerin" evidence="2">
    <location>
        <begin position="28"/>
        <end position="87"/>
    </location>
</feature>
<reference evidence="3 4" key="1">
    <citation type="journal article" date="2015" name="Int. J. Syst. Evol. Microbiol.">
        <title>M ethanocaldococcus bathoardescens sp. nov., a hyperthermophilic methanogen isolated from a volcanically active deep-sea hydrothermal vent.</title>
        <authorList>
            <person name="Stewart L.C."/>
            <person name="Jung J.H."/>
            <person name="Kim Y.T."/>
            <person name="Kwon S.W."/>
            <person name="Park C.S."/>
            <person name="Holden J.F."/>
        </authorList>
    </citation>
    <scope>NUCLEOTIDE SEQUENCE [LARGE SCALE GENOMIC DNA]</scope>
    <source>
        <strain evidence="3 4">JH146</strain>
    </source>
</reference>
<dbReference type="InterPro" id="IPR050902">
    <property type="entry name" value="ABC_Transporter_SBP"/>
</dbReference>
<dbReference type="InterPro" id="IPR016134">
    <property type="entry name" value="Dockerin_dom"/>
</dbReference>
<name>A0A076LAM1_9EURY</name>
<dbReference type="EMBL" id="CP009149">
    <property type="protein sequence ID" value="AIJ05241.1"/>
    <property type="molecule type" value="Genomic_DNA"/>
</dbReference>
<dbReference type="Gene3D" id="3.40.50.1980">
    <property type="entry name" value="Nitrogenase molybdenum iron protein domain"/>
    <property type="match status" value="2"/>
</dbReference>
<accession>A0A076LAM1</accession>
<evidence type="ECO:0008006" key="5">
    <source>
        <dbReference type="Google" id="ProtNLM"/>
    </source>
</evidence>
<dbReference type="CDD" id="cd14254">
    <property type="entry name" value="Dockerin_II"/>
    <property type="match status" value="1"/>
</dbReference>
<dbReference type="AlphaFoldDB" id="A0A076LAM1"/>
<evidence type="ECO:0000259" key="2">
    <source>
        <dbReference type="PROSITE" id="PS51766"/>
    </source>
</evidence>
<dbReference type="HOGENOM" id="CLU_025776_0_0_2"/>
<dbReference type="SUPFAM" id="SSF63446">
    <property type="entry name" value="Type I dockerin domain"/>
    <property type="match status" value="1"/>
</dbReference>
<dbReference type="InterPro" id="IPR036439">
    <property type="entry name" value="Dockerin_dom_sf"/>
</dbReference>
<proteinExistence type="predicted"/>
<dbReference type="RefSeq" id="WP_048201431.1">
    <property type="nucleotide sequence ID" value="NZ_CP009149.1"/>
</dbReference>
<dbReference type="PANTHER" id="PTHR30535:SF34">
    <property type="entry name" value="MOLYBDATE-BINDING PROTEIN MOLA"/>
    <property type="match status" value="1"/>
</dbReference>
<evidence type="ECO:0000259" key="1">
    <source>
        <dbReference type="PROSITE" id="PS50983"/>
    </source>
</evidence>
<dbReference type="InterPro" id="IPR018247">
    <property type="entry name" value="EF_Hand_1_Ca_BS"/>
</dbReference>
<keyword evidence="4" id="KW-1185">Reference proteome</keyword>
<dbReference type="GO" id="GO:0000272">
    <property type="term" value="P:polysaccharide catabolic process"/>
    <property type="evidence" value="ECO:0007669"/>
    <property type="project" value="InterPro"/>
</dbReference>
<dbReference type="STRING" id="1301915.JH146_0391"/>